<proteinExistence type="predicted"/>
<feature type="transmembrane region" description="Helical" evidence="7">
    <location>
        <begin position="518"/>
        <end position="541"/>
    </location>
</feature>
<feature type="transmembrane region" description="Helical" evidence="7">
    <location>
        <begin position="494"/>
        <end position="512"/>
    </location>
</feature>
<organism evidence="10 11">
    <name type="scientific">Rhodomicrobium vannielii (strain ATCC 17100 / DSM 162 / LMG 4299 / NCIMB 10020 / ATH 3.1.1)</name>
    <dbReference type="NCBI Taxonomy" id="648757"/>
    <lineage>
        <taxon>Bacteria</taxon>
        <taxon>Pseudomonadati</taxon>
        <taxon>Pseudomonadota</taxon>
        <taxon>Alphaproteobacteria</taxon>
        <taxon>Hyphomicrobiales</taxon>
        <taxon>Hyphomicrobiaceae</taxon>
        <taxon>Rhodomicrobium</taxon>
    </lineage>
</organism>
<evidence type="ECO:0000256" key="2">
    <source>
        <dbReference type="ARBA" id="ARBA00022475"/>
    </source>
</evidence>
<gene>
    <name evidence="10" type="ordered locus">Rvan_3228</name>
</gene>
<evidence type="ECO:0000256" key="6">
    <source>
        <dbReference type="SAM" id="MobiDB-lite"/>
    </source>
</evidence>
<keyword evidence="11" id="KW-1185">Reference proteome</keyword>
<dbReference type="Proteomes" id="UP000001399">
    <property type="component" value="Chromosome"/>
</dbReference>
<dbReference type="STRING" id="648757.Rvan_3228"/>
<keyword evidence="4 7" id="KW-1133">Transmembrane helix</keyword>
<dbReference type="InterPro" id="IPR052159">
    <property type="entry name" value="Competence_DNA_uptake"/>
</dbReference>
<feature type="transmembrane region" description="Helical" evidence="7">
    <location>
        <begin position="427"/>
        <end position="452"/>
    </location>
</feature>
<feature type="region of interest" description="Disordered" evidence="6">
    <location>
        <begin position="697"/>
        <end position="729"/>
    </location>
</feature>
<evidence type="ECO:0000256" key="7">
    <source>
        <dbReference type="SAM" id="Phobius"/>
    </source>
</evidence>
<feature type="domain" description="DUF4131" evidence="9">
    <location>
        <begin position="64"/>
        <end position="211"/>
    </location>
</feature>
<dbReference type="HOGENOM" id="CLU_011826_1_0_5"/>
<dbReference type="Pfam" id="PF13567">
    <property type="entry name" value="DUF4131"/>
    <property type="match status" value="1"/>
</dbReference>
<comment type="subcellular location">
    <subcellularLocation>
        <location evidence="1">Cell membrane</location>
        <topology evidence="1">Multi-pass membrane protein</topology>
    </subcellularLocation>
</comment>
<evidence type="ECO:0000259" key="9">
    <source>
        <dbReference type="Pfam" id="PF13567"/>
    </source>
</evidence>
<keyword evidence="5 7" id="KW-0472">Membrane</keyword>
<dbReference type="eggNOG" id="COG0658">
    <property type="taxonomic scope" value="Bacteria"/>
</dbReference>
<dbReference type="NCBIfam" id="TIGR00360">
    <property type="entry name" value="ComEC_N-term"/>
    <property type="match status" value="1"/>
</dbReference>
<evidence type="ECO:0000313" key="11">
    <source>
        <dbReference type="Proteomes" id="UP000001399"/>
    </source>
</evidence>
<feature type="transmembrane region" description="Helical" evidence="7">
    <location>
        <begin position="319"/>
        <end position="337"/>
    </location>
</feature>
<feature type="transmembrane region" description="Helical" evidence="7">
    <location>
        <begin position="281"/>
        <end position="307"/>
    </location>
</feature>
<evidence type="ECO:0000313" key="10">
    <source>
        <dbReference type="EMBL" id="ADP72423.1"/>
    </source>
</evidence>
<feature type="domain" description="ComEC/Rec2-related protein" evidence="8">
    <location>
        <begin position="260"/>
        <end position="544"/>
    </location>
</feature>
<dbReference type="EMBL" id="CP002292">
    <property type="protein sequence ID" value="ADP72423.1"/>
    <property type="molecule type" value="Genomic_DNA"/>
</dbReference>
<dbReference type="InterPro" id="IPR025405">
    <property type="entry name" value="DUF4131"/>
</dbReference>
<dbReference type="RefSeq" id="WP_013420782.1">
    <property type="nucleotide sequence ID" value="NC_014664.1"/>
</dbReference>
<feature type="transmembrane region" description="Helical" evidence="7">
    <location>
        <begin position="548"/>
        <end position="565"/>
    </location>
</feature>
<feature type="transmembrane region" description="Helical" evidence="7">
    <location>
        <begin position="472"/>
        <end position="489"/>
    </location>
</feature>
<evidence type="ECO:0000256" key="1">
    <source>
        <dbReference type="ARBA" id="ARBA00004651"/>
    </source>
</evidence>
<evidence type="ECO:0000256" key="4">
    <source>
        <dbReference type="ARBA" id="ARBA00022989"/>
    </source>
</evidence>
<dbReference type="KEGG" id="rva:Rvan_3228"/>
<evidence type="ECO:0000256" key="3">
    <source>
        <dbReference type="ARBA" id="ARBA00022692"/>
    </source>
</evidence>
<dbReference type="PANTHER" id="PTHR30619:SF1">
    <property type="entry name" value="RECOMBINATION PROTEIN 2"/>
    <property type="match status" value="1"/>
</dbReference>
<dbReference type="AlphaFoldDB" id="E3I1P8"/>
<name>E3I1P8_RHOVT</name>
<dbReference type="GO" id="GO:0005886">
    <property type="term" value="C:plasma membrane"/>
    <property type="evidence" value="ECO:0007669"/>
    <property type="project" value="UniProtKB-SubCell"/>
</dbReference>
<reference evidence="11" key="1">
    <citation type="journal article" date="2011" name="J. Bacteriol.">
        <title>Genome sequences of eight morphologically diverse alphaproteobacteria.</title>
        <authorList>
            <consortium name="US DOE Joint Genome Institute"/>
            <person name="Brown P.J."/>
            <person name="Kysela D.T."/>
            <person name="Buechlein A."/>
            <person name="Hemmerich C."/>
            <person name="Brun Y.V."/>
        </authorList>
    </citation>
    <scope>NUCLEOTIDE SEQUENCE [LARGE SCALE GENOMIC DNA]</scope>
    <source>
        <strain evidence="11">ATCC 17100 / ATH 3.1.1 / DSM 162 / LMG 4299</strain>
    </source>
</reference>
<evidence type="ECO:0000256" key="5">
    <source>
        <dbReference type="ARBA" id="ARBA00023136"/>
    </source>
</evidence>
<dbReference type="InterPro" id="IPR004477">
    <property type="entry name" value="ComEC_N"/>
</dbReference>
<keyword evidence="2" id="KW-1003">Cell membrane</keyword>
<accession>E3I1P8</accession>
<feature type="transmembrane region" description="Helical" evidence="7">
    <location>
        <begin position="388"/>
        <end position="407"/>
    </location>
</feature>
<feature type="transmembrane region" description="Helical" evidence="7">
    <location>
        <begin position="85"/>
        <end position="103"/>
    </location>
</feature>
<dbReference type="PANTHER" id="PTHR30619">
    <property type="entry name" value="DNA INTERNALIZATION/COMPETENCE PROTEIN COMEC/REC2"/>
    <property type="match status" value="1"/>
</dbReference>
<dbReference type="Pfam" id="PF03772">
    <property type="entry name" value="Competence"/>
    <property type="match status" value="1"/>
</dbReference>
<protein>
    <submittedName>
        <fullName evidence="10">ComEC/Rec2-related protein</fullName>
    </submittedName>
</protein>
<evidence type="ECO:0000259" key="8">
    <source>
        <dbReference type="Pfam" id="PF03772"/>
    </source>
</evidence>
<feature type="transmembrane region" description="Helical" evidence="7">
    <location>
        <begin position="365"/>
        <end position="382"/>
    </location>
</feature>
<keyword evidence="3 7" id="KW-0812">Transmembrane</keyword>
<feature type="transmembrane region" description="Helical" evidence="7">
    <location>
        <begin position="39"/>
        <end position="57"/>
    </location>
</feature>
<sequence>MSIVVPAELREPRGGRFSRAMATAERALATELDAEQGRWFLWIPVFFGAGVGAYFALPAEPDLSLSGGLLLLALSLRILARTQLFAFLLTTIILCASAGFFAAKVRTAVVAAPVLERHGAYSIEGVVEQFDRQTEKRARAIIRLSSLKYDDAEMRARPFRVRVSLRGDVDLRPGEAIRFRAILGPPPEPVMPGGYDFARASYYQAVGGSGYSLTKPERIEGRALPWDMVPRTWLADLRGRIGERIKAALPGQTGEIAAALTVGQTAGLDEKSMDDLRASGLAHIISISGMHMSLVAGGMFWFVRWVLALFPSIALRYSTRGLAAMAALFVVTVYLALSGAAVGAVRAYLMIAVVFLAILLNRPALSLRNVALAGLVILVVLPDSLIDISFQMSFAATAALIAGYERFGRYLHFEARSIRERLAWQPVYLLGGVLVTTATAGLAVEPFSAYHFHTLTTYAALGNLVGGPPVDFIAMPAMIVALIAMPFGLEDAPLAVMGVGVDAMMAVAHWVGGLPGSTVPVAAFPFAALLLIVSGGLWLVIWRRSWRVLGLGLIGVGVAMTSIHARPDILVDRDAKLVALRDREGRLQAPKTRRASYALQQWLRADGDTRKPKEAATGAGWQCDRTSCVSMVKGRLVSLIARPDAIEEDCRRAAILVMPMDLARPCPAPKLVLDRGALWERGATAISLGDGALAVTTASEGRGDRPWSPTRRKREKIRAEVEGDETAED</sequence>